<evidence type="ECO:0000313" key="2">
    <source>
        <dbReference type="EMBL" id="KAK3915560.1"/>
    </source>
</evidence>
<dbReference type="AlphaFoldDB" id="A0AAE1LDL6"/>
<dbReference type="InterPro" id="IPR023393">
    <property type="entry name" value="START-like_dom_sf"/>
</dbReference>
<accession>A0AAE1LDL6</accession>
<keyword evidence="1" id="KW-1133">Transmembrane helix</keyword>
<reference evidence="2" key="2">
    <citation type="journal article" date="2023" name="BMC Genomics">
        <title>Pest status, molecular evolution, and epigenetic factors derived from the genome assembly of Frankliniella fusca, a thysanopteran phytovirus vector.</title>
        <authorList>
            <person name="Catto M.A."/>
            <person name="Labadie P.E."/>
            <person name="Jacobson A.L."/>
            <person name="Kennedy G.G."/>
            <person name="Srinivasan R."/>
            <person name="Hunt B.G."/>
        </authorList>
    </citation>
    <scope>NUCLEOTIDE SEQUENCE</scope>
    <source>
        <strain evidence="2">PL_HMW_Pooled</strain>
    </source>
</reference>
<dbReference type="SUPFAM" id="SSF55961">
    <property type="entry name" value="Bet v1-like"/>
    <property type="match status" value="1"/>
</dbReference>
<evidence type="ECO:0000313" key="3">
    <source>
        <dbReference type="Proteomes" id="UP001219518"/>
    </source>
</evidence>
<dbReference type="Gene3D" id="3.30.530.20">
    <property type="match status" value="1"/>
</dbReference>
<dbReference type="EMBL" id="JAHWGI010000441">
    <property type="protein sequence ID" value="KAK3915560.1"/>
    <property type="molecule type" value="Genomic_DNA"/>
</dbReference>
<sequence length="201" mass="22916">MSNKQVGAGLCRRWRSSPACVRRAALCGLAALVVYVLLSPRAFLHVEQFTIEQARPKDVWDFLADFSNMPKLNPTILDWELLSDGSSRGHWKYTVRYTEQLSGLPAVSNYATAHYEVIPAKSNSDYLIRSTHSTCFYTDYLCLPTVSEIRIAPLDGGMTTLCTERIEYACPWVMSSFCRKEVQYQRNAIRENLKVELYSLN</sequence>
<keyword evidence="3" id="KW-1185">Reference proteome</keyword>
<proteinExistence type="predicted"/>
<keyword evidence="2" id="KW-0689">Ribosomal protein</keyword>
<protein>
    <submittedName>
        <fullName evidence="2">50S ribosomal protein L4</fullName>
    </submittedName>
</protein>
<dbReference type="InterPro" id="IPR019587">
    <property type="entry name" value="Polyketide_cyclase/dehydratase"/>
</dbReference>
<dbReference type="CDD" id="cd07812">
    <property type="entry name" value="SRPBCC"/>
    <property type="match status" value="1"/>
</dbReference>
<dbReference type="Pfam" id="PF10604">
    <property type="entry name" value="Polyketide_cyc2"/>
    <property type="match status" value="1"/>
</dbReference>
<comment type="caution">
    <text evidence="2">The sequence shown here is derived from an EMBL/GenBank/DDBJ whole genome shotgun (WGS) entry which is preliminary data.</text>
</comment>
<gene>
    <name evidence="2" type="ORF">KUF71_024703</name>
</gene>
<organism evidence="2 3">
    <name type="scientific">Frankliniella fusca</name>
    <dbReference type="NCBI Taxonomy" id="407009"/>
    <lineage>
        <taxon>Eukaryota</taxon>
        <taxon>Metazoa</taxon>
        <taxon>Ecdysozoa</taxon>
        <taxon>Arthropoda</taxon>
        <taxon>Hexapoda</taxon>
        <taxon>Insecta</taxon>
        <taxon>Pterygota</taxon>
        <taxon>Neoptera</taxon>
        <taxon>Paraneoptera</taxon>
        <taxon>Thysanoptera</taxon>
        <taxon>Terebrantia</taxon>
        <taxon>Thripoidea</taxon>
        <taxon>Thripidae</taxon>
        <taxon>Frankliniella</taxon>
    </lineage>
</organism>
<name>A0AAE1LDL6_9NEOP</name>
<evidence type="ECO:0000256" key="1">
    <source>
        <dbReference type="SAM" id="Phobius"/>
    </source>
</evidence>
<keyword evidence="2" id="KW-0687">Ribonucleoprotein</keyword>
<keyword evidence="1" id="KW-0812">Transmembrane</keyword>
<reference evidence="2" key="1">
    <citation type="submission" date="2021-07" db="EMBL/GenBank/DDBJ databases">
        <authorList>
            <person name="Catto M.A."/>
            <person name="Jacobson A."/>
            <person name="Kennedy G."/>
            <person name="Labadie P."/>
            <person name="Hunt B.G."/>
            <person name="Srinivasan R."/>
        </authorList>
    </citation>
    <scope>NUCLEOTIDE SEQUENCE</scope>
    <source>
        <strain evidence="2">PL_HMW_Pooled</strain>
        <tissue evidence="2">Head</tissue>
    </source>
</reference>
<feature type="transmembrane region" description="Helical" evidence="1">
    <location>
        <begin position="20"/>
        <end position="38"/>
    </location>
</feature>
<dbReference type="Proteomes" id="UP001219518">
    <property type="component" value="Unassembled WGS sequence"/>
</dbReference>
<dbReference type="GO" id="GO:0005840">
    <property type="term" value="C:ribosome"/>
    <property type="evidence" value="ECO:0007669"/>
    <property type="project" value="UniProtKB-KW"/>
</dbReference>
<keyword evidence="1" id="KW-0472">Membrane</keyword>